<dbReference type="Gene3D" id="3.90.320.10">
    <property type="match status" value="1"/>
</dbReference>
<proteinExistence type="predicted"/>
<evidence type="ECO:0000256" key="4">
    <source>
        <dbReference type="ARBA" id="ARBA00022801"/>
    </source>
</evidence>
<evidence type="ECO:0000256" key="5">
    <source>
        <dbReference type="ARBA" id="ARBA00022806"/>
    </source>
</evidence>
<keyword evidence="3" id="KW-0227">DNA damage</keyword>
<evidence type="ECO:0000259" key="16">
    <source>
        <dbReference type="PROSITE" id="PS51198"/>
    </source>
</evidence>
<dbReference type="RefSeq" id="WP_056995256.1">
    <property type="nucleotide sequence ID" value="NZ_AZGC01000008.1"/>
</dbReference>
<keyword evidence="2 14" id="KW-0547">Nucleotide-binding</keyword>
<dbReference type="Pfam" id="PF12705">
    <property type="entry name" value="PDDEXK_1"/>
    <property type="match status" value="1"/>
</dbReference>
<evidence type="ECO:0000256" key="1">
    <source>
        <dbReference type="ARBA" id="ARBA00022722"/>
    </source>
</evidence>
<evidence type="ECO:0000256" key="3">
    <source>
        <dbReference type="ARBA" id="ARBA00022763"/>
    </source>
</evidence>
<keyword evidence="6" id="KW-0269">Exonuclease</keyword>
<dbReference type="InterPro" id="IPR000212">
    <property type="entry name" value="DNA_helicase_UvrD/REP"/>
</dbReference>
<sequence>MKTELNIQQQAAVNSTARRTLVSASAGTGKTTVLAQRVLKSINLGRPGDDEKPDVDNLLVLTFTDAAAQNMRERIKKQLREAIDHPLVQADAVQHQLTKLEQTDVMTIDAFCKQVIDRYYYLIGMDPEFDVLASESSKLELRTQALDQVLEEFYQSAINDSIKQQFLERLTTEYRDNSLRATLTSLLDFLGSIDDPEAWLAKQNKNNDVFENYQKYYFERLWKDYRNELLQVKNYYHQIFKFYPNNEFGQNMGLATSIIEYLEQYGNLNKFEFCETEFNSVNMRSVYKDNNYSDLYNLLFGQAKNKKDSLAIINHQEDNQELKHTVANVLEQLNQLHKLGVQIEQLDSLIELFNQLNLALAQEKSLTDYQVELLSKLKKDTLKNVLKLDKFSEVVCGSEFKEFNKWINDTLFKGYNNDSLIIKEYKDEFIQNKKWLIKLYRQFKNQYQSIKDRYNLYDFGDLERIVYDLLNSDEHPKVKTELQQQYQQIIVDEYQDTNRLQDTIVTTIAGNQGKLFLVGDVKQSIYGFRNADHTVFVEKEQDYLKDNDAEVFHLTVNYRTRPTTIKAINGLFSHIMATDKVNYQGQELTAGISIENRDLPAFEFNQVNHEKGADVTSVEATVVVERVVKLLNEGQVEPKDIAIISRSWSGREEYIKRLKQVGVPYKVTKSNGFLGKYEVMVALAYLKSLYDSTDKISLVAILHAPMYGLTERELAFLKVTVNKSFSLMSPDLIDENQAPKFKITDEELSILRNKLTKFNRDYQFLSKLADVLSASELLQHIFEYTDLLISMTAMPQGEERRANLYGLLDYLLDIEATMETSAQETMATLEATGELDEINQNVDENAVTYTTIHGSKGLEWPVVFVVNTGKKYANESKNNAVVFSRKPDLGIGMSLGLTKSPFKKFVTEDNKLNDILEEKRMMYVALTRAQQSLLIYGNDKNKPSNFNLLASAIDATDFNCNEINATRTQVTDSYHVTDKKNENSMVVETKNYHYQGVNETPQTTPTTKIKDQFNQINDSSEIGVIPTGVDVSNDNDLSDGVSADEFGTAVHLIFEKLSLDSQPTLLTVTELIDQLANEGLISEMVQAELLKPVANNTTETYIDGIVALYQSEIGSSMVQASLTNRLEREKNLTMMVKAELVSKDSSLPYANDDFTIIHGMIDVLYQQPDGEYVIVDYKTDKNLDADKVMKENYPGQLSMYAQTLGQLGYEVAKCYVYGVRHHQLFDVTVN</sequence>
<dbReference type="GO" id="GO:0033202">
    <property type="term" value="C:DNA helicase complex"/>
    <property type="evidence" value="ECO:0007669"/>
    <property type="project" value="TreeGrafter"/>
</dbReference>
<reference evidence="18 19" key="1">
    <citation type="journal article" date="2015" name="Genome Announc.">
        <title>Expanding the biotechnology potential of lactobacilli through comparative genomics of 213 strains and associated genera.</title>
        <authorList>
            <person name="Sun Z."/>
            <person name="Harris H.M."/>
            <person name="McCann A."/>
            <person name="Guo C."/>
            <person name="Argimon S."/>
            <person name="Zhang W."/>
            <person name="Yang X."/>
            <person name="Jeffery I.B."/>
            <person name="Cooney J.C."/>
            <person name="Kagawa T.F."/>
            <person name="Liu W."/>
            <person name="Song Y."/>
            <person name="Salvetti E."/>
            <person name="Wrobel A."/>
            <person name="Rasinkangas P."/>
            <person name="Parkhill J."/>
            <person name="Rea M.C."/>
            <person name="O'Sullivan O."/>
            <person name="Ritari J."/>
            <person name="Douillard F.P."/>
            <person name="Paul Ross R."/>
            <person name="Yang R."/>
            <person name="Briner A.E."/>
            <person name="Felis G.E."/>
            <person name="de Vos W.M."/>
            <person name="Barrangou R."/>
            <person name="Klaenhammer T.R."/>
            <person name="Caufield P.W."/>
            <person name="Cui Y."/>
            <person name="Zhang H."/>
            <person name="O'Toole P.W."/>
        </authorList>
    </citation>
    <scope>NUCLEOTIDE SEQUENCE [LARGE SCALE GENOMIC DNA]</scope>
    <source>
        <strain evidence="18 19">DSM 18793</strain>
    </source>
</reference>
<dbReference type="AlphaFoldDB" id="A0A0R1V020"/>
<dbReference type="OrthoDB" id="9810135at2"/>
<dbReference type="PROSITE" id="PS51198">
    <property type="entry name" value="UVRD_HELICASE_ATP_BIND"/>
    <property type="match status" value="1"/>
</dbReference>
<keyword evidence="10" id="KW-0413">Isomerase</keyword>
<dbReference type="SUPFAM" id="SSF52540">
    <property type="entry name" value="P-loop containing nucleoside triphosphate hydrolases"/>
    <property type="match status" value="1"/>
</dbReference>
<dbReference type="InterPro" id="IPR014016">
    <property type="entry name" value="UvrD-like_ATP-bd"/>
</dbReference>
<evidence type="ECO:0000313" key="19">
    <source>
        <dbReference type="Proteomes" id="UP000051084"/>
    </source>
</evidence>
<dbReference type="EC" id="5.6.2.4" evidence="12"/>
<dbReference type="InterPro" id="IPR011335">
    <property type="entry name" value="Restrct_endonuc-II-like"/>
</dbReference>
<dbReference type="Pfam" id="PF13361">
    <property type="entry name" value="UvrD_C"/>
    <property type="match status" value="1"/>
</dbReference>
<evidence type="ECO:0000256" key="11">
    <source>
        <dbReference type="ARBA" id="ARBA00034617"/>
    </source>
</evidence>
<dbReference type="PATRIC" id="fig|1423742.4.peg.197"/>
<dbReference type="EMBL" id="AZGC01000008">
    <property type="protein sequence ID" value="KRL96386.1"/>
    <property type="molecule type" value="Genomic_DNA"/>
</dbReference>
<evidence type="ECO:0000256" key="15">
    <source>
        <dbReference type="SAM" id="Coils"/>
    </source>
</evidence>
<keyword evidence="15" id="KW-0175">Coiled coil</keyword>
<dbReference type="InterPro" id="IPR014017">
    <property type="entry name" value="DNA_helicase_UvrD-like_C"/>
</dbReference>
<protein>
    <recommendedName>
        <fullName evidence="12">DNA 3'-5' helicase</fullName>
        <ecNumber evidence="12">5.6.2.4</ecNumber>
    </recommendedName>
</protein>
<evidence type="ECO:0000256" key="7">
    <source>
        <dbReference type="ARBA" id="ARBA00022840"/>
    </source>
</evidence>
<keyword evidence="9" id="KW-0234">DNA repair</keyword>
<evidence type="ECO:0000256" key="9">
    <source>
        <dbReference type="ARBA" id="ARBA00023204"/>
    </source>
</evidence>
<dbReference type="GO" id="GO:0005829">
    <property type="term" value="C:cytosol"/>
    <property type="evidence" value="ECO:0007669"/>
    <property type="project" value="TreeGrafter"/>
</dbReference>
<evidence type="ECO:0000313" key="18">
    <source>
        <dbReference type="EMBL" id="KRL96386.1"/>
    </source>
</evidence>
<feature type="domain" description="UvrD-like helicase C-terminal" evidence="17">
    <location>
        <begin position="566"/>
        <end position="857"/>
    </location>
</feature>
<dbReference type="GO" id="GO:0016887">
    <property type="term" value="F:ATP hydrolysis activity"/>
    <property type="evidence" value="ECO:0007669"/>
    <property type="project" value="RHEA"/>
</dbReference>
<dbReference type="InterPro" id="IPR038726">
    <property type="entry name" value="PDDEXK_AddAB-type"/>
</dbReference>
<accession>A0A0R1V020</accession>
<evidence type="ECO:0000256" key="13">
    <source>
        <dbReference type="ARBA" id="ARBA00048988"/>
    </source>
</evidence>
<dbReference type="GO" id="GO:0000725">
    <property type="term" value="P:recombinational repair"/>
    <property type="evidence" value="ECO:0007669"/>
    <property type="project" value="TreeGrafter"/>
</dbReference>
<dbReference type="Gene3D" id="3.30.160.800">
    <property type="match status" value="1"/>
</dbReference>
<evidence type="ECO:0000256" key="2">
    <source>
        <dbReference type="ARBA" id="ARBA00022741"/>
    </source>
</evidence>
<dbReference type="Gene3D" id="1.10.486.10">
    <property type="entry name" value="PCRA, domain 4"/>
    <property type="match status" value="1"/>
</dbReference>
<keyword evidence="7 14" id="KW-0067">ATP-binding</keyword>
<keyword evidence="8" id="KW-0238">DNA-binding</keyword>
<dbReference type="SUPFAM" id="SSF52980">
    <property type="entry name" value="Restriction endonuclease-like"/>
    <property type="match status" value="1"/>
</dbReference>
<dbReference type="CDD" id="cd17932">
    <property type="entry name" value="DEXQc_UvrD"/>
    <property type="match status" value="1"/>
</dbReference>
<dbReference type="InterPro" id="IPR027417">
    <property type="entry name" value="P-loop_NTPase"/>
</dbReference>
<gene>
    <name evidence="18" type="ORF">FC21_GL000185</name>
</gene>
<keyword evidence="4 14" id="KW-0378">Hydrolase</keyword>
<dbReference type="Pfam" id="PF00580">
    <property type="entry name" value="UvrD-helicase"/>
    <property type="match status" value="2"/>
</dbReference>
<dbReference type="Gene3D" id="3.40.50.300">
    <property type="entry name" value="P-loop containing nucleotide triphosphate hydrolases"/>
    <property type="match status" value="3"/>
</dbReference>
<evidence type="ECO:0000256" key="12">
    <source>
        <dbReference type="ARBA" id="ARBA00034808"/>
    </source>
</evidence>
<evidence type="ECO:0000256" key="8">
    <source>
        <dbReference type="ARBA" id="ARBA00023125"/>
    </source>
</evidence>
<evidence type="ECO:0000256" key="14">
    <source>
        <dbReference type="PROSITE-ProRule" id="PRU00560"/>
    </source>
</evidence>
<dbReference type="GO" id="GO:0043138">
    <property type="term" value="F:3'-5' DNA helicase activity"/>
    <property type="evidence" value="ECO:0007669"/>
    <property type="project" value="UniProtKB-EC"/>
</dbReference>
<dbReference type="PANTHER" id="PTHR11070:SF48">
    <property type="entry name" value="ATP-DEPENDENT HELICASE_NUCLEASE SUBUNIT A"/>
    <property type="match status" value="1"/>
</dbReference>
<name>A0A0R1V020_9LACO</name>
<comment type="caution">
    <text evidence="18">The sequence shown here is derived from an EMBL/GenBank/DDBJ whole genome shotgun (WGS) entry which is preliminary data.</text>
</comment>
<evidence type="ECO:0000256" key="10">
    <source>
        <dbReference type="ARBA" id="ARBA00023235"/>
    </source>
</evidence>
<feature type="binding site" evidence="14">
    <location>
        <begin position="24"/>
        <end position="31"/>
    </location>
    <ligand>
        <name>ATP</name>
        <dbReference type="ChEBI" id="CHEBI:30616"/>
    </ligand>
</feature>
<comment type="catalytic activity">
    <reaction evidence="13">
        <text>ATP + H2O = ADP + phosphate + H(+)</text>
        <dbReference type="Rhea" id="RHEA:13065"/>
        <dbReference type="ChEBI" id="CHEBI:15377"/>
        <dbReference type="ChEBI" id="CHEBI:15378"/>
        <dbReference type="ChEBI" id="CHEBI:30616"/>
        <dbReference type="ChEBI" id="CHEBI:43474"/>
        <dbReference type="ChEBI" id="CHEBI:456216"/>
        <dbReference type="EC" id="5.6.2.4"/>
    </reaction>
</comment>
<keyword evidence="19" id="KW-1185">Reference proteome</keyword>
<organism evidence="18 19">
    <name type="scientific">Limosilactobacillus equigenerosi DSM 18793 = JCM 14505</name>
    <dbReference type="NCBI Taxonomy" id="1423742"/>
    <lineage>
        <taxon>Bacteria</taxon>
        <taxon>Bacillati</taxon>
        <taxon>Bacillota</taxon>
        <taxon>Bacilli</taxon>
        <taxon>Lactobacillales</taxon>
        <taxon>Lactobacillaceae</taxon>
        <taxon>Limosilactobacillus</taxon>
    </lineage>
</organism>
<dbReference type="GO" id="GO:0005524">
    <property type="term" value="F:ATP binding"/>
    <property type="evidence" value="ECO:0007669"/>
    <property type="project" value="UniProtKB-UniRule"/>
</dbReference>
<evidence type="ECO:0000259" key="17">
    <source>
        <dbReference type="PROSITE" id="PS51217"/>
    </source>
</evidence>
<comment type="catalytic activity">
    <reaction evidence="11">
        <text>Couples ATP hydrolysis with the unwinding of duplex DNA by translocating in the 3'-5' direction.</text>
        <dbReference type="EC" id="5.6.2.4"/>
    </reaction>
</comment>
<dbReference type="GO" id="GO:0004527">
    <property type="term" value="F:exonuclease activity"/>
    <property type="evidence" value="ECO:0007669"/>
    <property type="project" value="UniProtKB-KW"/>
</dbReference>
<feature type="coiled-coil region" evidence="15">
    <location>
        <begin position="312"/>
        <end position="339"/>
    </location>
</feature>
<feature type="domain" description="UvrD-like helicase ATP-binding" evidence="16">
    <location>
        <begin position="3"/>
        <end position="561"/>
    </location>
</feature>
<dbReference type="Proteomes" id="UP000051084">
    <property type="component" value="Unassembled WGS sequence"/>
</dbReference>
<dbReference type="STRING" id="417373.GCA_001570685_01189"/>
<keyword evidence="1" id="KW-0540">Nuclease</keyword>
<evidence type="ECO:0000256" key="6">
    <source>
        <dbReference type="ARBA" id="ARBA00022839"/>
    </source>
</evidence>
<dbReference type="GO" id="GO:0003677">
    <property type="term" value="F:DNA binding"/>
    <property type="evidence" value="ECO:0007669"/>
    <property type="project" value="UniProtKB-KW"/>
</dbReference>
<dbReference type="InterPro" id="IPR011604">
    <property type="entry name" value="PDDEXK-like_dom_sf"/>
</dbReference>
<dbReference type="PROSITE" id="PS51217">
    <property type="entry name" value="UVRD_HELICASE_CTER"/>
    <property type="match status" value="1"/>
</dbReference>
<dbReference type="PANTHER" id="PTHR11070">
    <property type="entry name" value="UVRD / RECB / PCRA DNA HELICASE FAMILY MEMBER"/>
    <property type="match status" value="1"/>
</dbReference>
<keyword evidence="5 14" id="KW-0347">Helicase</keyword>